<dbReference type="EMBL" id="RCHU01001083">
    <property type="protein sequence ID" value="TKR78932.1"/>
    <property type="molecule type" value="Genomic_DNA"/>
</dbReference>
<dbReference type="SMART" id="SM00751">
    <property type="entry name" value="BSD"/>
    <property type="match status" value="1"/>
</dbReference>
<sequence length="489" mass="55623">MSWLARSIATSLRLDDEDDHSENDVASKTPNNSSPVERNEEERRRENGINNEVQVQESEVEEEEEERRGVKEDLTELKQTLTRQLWGVASFLAPPPDQSVSNLDQSQPSDRSASSCEEREPSDSRTGHDFSEIGGRFRNMSKMASNYFPFGSEENGRENLGGENLEELETEDFGGEDGDDDDWELEGAVGITDEVLAFARNIAMHPETWLDFPLDEEEDLDDFDLSDTQRKHALAIERFAPRLAALRIELCPCHMTESYFWKVYFVLLHSRLHKHDAEILSTAQVMEARAMWMQELHKQTKPDPDWFGIARVKDGDNALHEDFEHARTFDFAQTTIMTTDYETVKHPIVSTEMHFVDKSAIEEKTVIKTEDKDVQLIGSSLRTVVPNYEEDEDDWLNEEDSDLGGYKTIIPVGNEEDISFSDLEDDASSSIPVKSKRVSEDETVKSSGMNTGAENVDNSLHICEPYRGGGWEGFYDASCLVLFLYMMVV</sequence>
<dbReference type="Pfam" id="PF03909">
    <property type="entry name" value="BSD"/>
    <property type="match status" value="1"/>
</dbReference>
<dbReference type="InterPro" id="IPR005607">
    <property type="entry name" value="BSD_dom"/>
</dbReference>
<dbReference type="InterPro" id="IPR035925">
    <property type="entry name" value="BSD_dom_sf"/>
</dbReference>
<name>A0A4U5N9H9_POPAL</name>
<dbReference type="AlphaFoldDB" id="A0A4U5N9H9"/>
<accession>A0A4U5N9H9</accession>
<feature type="compositionally biased region" description="Polar residues" evidence="1">
    <location>
        <begin position="98"/>
        <end position="115"/>
    </location>
</feature>
<feature type="region of interest" description="Disordered" evidence="1">
    <location>
        <begin position="1"/>
        <end position="74"/>
    </location>
</feature>
<dbReference type="PROSITE" id="PS50858">
    <property type="entry name" value="BSD"/>
    <property type="match status" value="1"/>
</dbReference>
<organism evidence="3">
    <name type="scientific">Populus alba</name>
    <name type="common">White poplar</name>
    <dbReference type="NCBI Taxonomy" id="43335"/>
    <lineage>
        <taxon>Eukaryota</taxon>
        <taxon>Viridiplantae</taxon>
        <taxon>Streptophyta</taxon>
        <taxon>Embryophyta</taxon>
        <taxon>Tracheophyta</taxon>
        <taxon>Spermatophyta</taxon>
        <taxon>Magnoliopsida</taxon>
        <taxon>eudicotyledons</taxon>
        <taxon>Gunneridae</taxon>
        <taxon>Pentapetalae</taxon>
        <taxon>rosids</taxon>
        <taxon>fabids</taxon>
        <taxon>Malpighiales</taxon>
        <taxon>Salicaceae</taxon>
        <taxon>Saliceae</taxon>
        <taxon>Populus</taxon>
    </lineage>
</organism>
<evidence type="ECO:0000313" key="3">
    <source>
        <dbReference type="EMBL" id="TKR78932.1"/>
    </source>
</evidence>
<feature type="region of interest" description="Disordered" evidence="1">
    <location>
        <begin position="431"/>
        <end position="451"/>
    </location>
</feature>
<dbReference type="PANTHER" id="PTHR31923">
    <property type="entry name" value="BSD DOMAIN-CONTAINING PROTEIN"/>
    <property type="match status" value="1"/>
</dbReference>
<feature type="compositionally biased region" description="Basic and acidic residues" evidence="1">
    <location>
        <begin position="116"/>
        <end position="131"/>
    </location>
</feature>
<feature type="compositionally biased region" description="Polar residues" evidence="1">
    <location>
        <begin position="24"/>
        <end position="36"/>
    </location>
</feature>
<feature type="compositionally biased region" description="Basic and acidic residues" evidence="1">
    <location>
        <begin position="37"/>
        <end position="47"/>
    </location>
</feature>
<evidence type="ECO:0000256" key="1">
    <source>
        <dbReference type="SAM" id="MobiDB-lite"/>
    </source>
</evidence>
<protein>
    <recommendedName>
        <fullName evidence="2">BSD domain-containing protein</fullName>
    </recommendedName>
</protein>
<feature type="domain" description="BSD" evidence="2">
    <location>
        <begin position="220"/>
        <end position="272"/>
    </location>
</feature>
<dbReference type="PANTHER" id="PTHR31923:SF27">
    <property type="entry name" value="BSD DOMAIN-CONTAINING PROTEIN"/>
    <property type="match status" value="1"/>
</dbReference>
<feature type="compositionally biased region" description="Low complexity" evidence="1">
    <location>
        <begin position="48"/>
        <end position="57"/>
    </location>
</feature>
<proteinExistence type="predicted"/>
<reference evidence="3" key="1">
    <citation type="submission" date="2018-10" db="EMBL/GenBank/DDBJ databases">
        <title>Population genomic analysis revealed the cold adaptation of white poplar.</title>
        <authorList>
            <person name="Liu Y.-J."/>
        </authorList>
    </citation>
    <scope>NUCLEOTIDE SEQUENCE [LARGE SCALE GENOMIC DNA]</scope>
    <source>
        <strain evidence="3">PAL-ZL1</strain>
    </source>
</reference>
<feature type="region of interest" description="Disordered" evidence="1">
    <location>
        <begin position="92"/>
        <end position="135"/>
    </location>
</feature>
<dbReference type="SUPFAM" id="SSF140383">
    <property type="entry name" value="BSD domain-like"/>
    <property type="match status" value="1"/>
</dbReference>
<gene>
    <name evidence="3" type="ORF">D5086_0000278320</name>
</gene>
<evidence type="ECO:0000259" key="2">
    <source>
        <dbReference type="PROSITE" id="PS50858"/>
    </source>
</evidence>
<dbReference type="Gene3D" id="1.10.3970.10">
    <property type="entry name" value="BSD domain"/>
    <property type="match status" value="1"/>
</dbReference>
<comment type="caution">
    <text evidence="3">The sequence shown here is derived from an EMBL/GenBank/DDBJ whole genome shotgun (WGS) entry which is preliminary data.</text>
</comment>